<dbReference type="InterPro" id="IPR002734">
    <property type="entry name" value="RibDG_C"/>
</dbReference>
<dbReference type="PANTHER" id="PTHR38011:SF2">
    <property type="entry name" value="BIFUNCTIONAL DEAMINASE-REDUCTASE DOMAIN PROTEIN"/>
    <property type="match status" value="1"/>
</dbReference>
<dbReference type="GO" id="GO:0008703">
    <property type="term" value="F:5-amino-6-(5-phosphoribosylamino)uracil reductase activity"/>
    <property type="evidence" value="ECO:0007669"/>
    <property type="project" value="InterPro"/>
</dbReference>
<reference evidence="2 3" key="1">
    <citation type="submission" date="2017-02" db="EMBL/GenBank/DDBJ databases">
        <title>The new phylogeny of genus Mycobacterium.</title>
        <authorList>
            <person name="Tortoli E."/>
            <person name="Trovato A."/>
            <person name="Cirillo D.M."/>
        </authorList>
    </citation>
    <scope>NUCLEOTIDE SEQUENCE [LARGE SCALE GENOMIC DNA]</scope>
    <source>
        <strain evidence="2 3">DSM 45578</strain>
    </source>
</reference>
<dbReference type="RefSeq" id="WP_083059862.1">
    <property type="nucleotide sequence ID" value="NZ_JACKVM010000014.1"/>
</dbReference>
<evidence type="ECO:0000259" key="1">
    <source>
        <dbReference type="Pfam" id="PF01872"/>
    </source>
</evidence>
<dbReference type="InterPro" id="IPR050765">
    <property type="entry name" value="Riboflavin_Biosynth_HTPR"/>
</dbReference>
<gene>
    <name evidence="2" type="ORF">BST17_15685</name>
</gene>
<dbReference type="AlphaFoldDB" id="A0A1W9YVJ7"/>
<organism evidence="2 3">
    <name type="scientific">Mycolicibacterium bacteremicum</name>
    <name type="common">Mycobacterium bacteremicum</name>
    <dbReference type="NCBI Taxonomy" id="564198"/>
    <lineage>
        <taxon>Bacteria</taxon>
        <taxon>Bacillati</taxon>
        <taxon>Actinomycetota</taxon>
        <taxon>Actinomycetes</taxon>
        <taxon>Mycobacteriales</taxon>
        <taxon>Mycobacteriaceae</taxon>
        <taxon>Mycolicibacterium</taxon>
    </lineage>
</organism>
<dbReference type="STRING" id="564198.BST17_15685"/>
<dbReference type="EMBL" id="MVHJ01000012">
    <property type="protein sequence ID" value="ORA04083.1"/>
    <property type="molecule type" value="Genomic_DNA"/>
</dbReference>
<protein>
    <submittedName>
        <fullName evidence="2">Dihydrofolate reductase</fullName>
    </submittedName>
</protein>
<dbReference type="OrthoDB" id="7342392at2"/>
<feature type="domain" description="Bacterial bifunctional deaminase-reductase C-terminal" evidence="1">
    <location>
        <begin position="3"/>
        <end position="157"/>
    </location>
</feature>
<dbReference type="Pfam" id="PF01872">
    <property type="entry name" value="RibD_C"/>
    <property type="match status" value="1"/>
</dbReference>
<dbReference type="PANTHER" id="PTHR38011">
    <property type="entry name" value="DIHYDROFOLATE REDUCTASE FAMILY PROTEIN (AFU_ORTHOLOGUE AFUA_8G06820)"/>
    <property type="match status" value="1"/>
</dbReference>
<comment type="caution">
    <text evidence="2">The sequence shown here is derived from an EMBL/GenBank/DDBJ whole genome shotgun (WGS) entry which is preliminary data.</text>
</comment>
<sequence length="189" mass="20684">MRSLIITQNITLDGSIEMLADWFDPQAQDGELTAELHRQDATADAVLLGRQTFEDFRGFWPAQRDDSTGVTDYLNTVHKYVVSATMTDPAWQNSTVLAGDPVEQVRALKATDGGDIVVTGSITLCHALIAADLVDEFRLFSYPFVQGGGRRLFPDGAAISGFAPAAAPMRFPCGVVLVRWGRILERPTR</sequence>
<dbReference type="Proteomes" id="UP000192366">
    <property type="component" value="Unassembled WGS sequence"/>
</dbReference>
<proteinExistence type="predicted"/>
<accession>A0A1W9YVJ7</accession>
<name>A0A1W9YVJ7_MYCBA</name>
<keyword evidence="3" id="KW-1185">Reference proteome</keyword>
<dbReference type="Gene3D" id="3.40.430.10">
    <property type="entry name" value="Dihydrofolate Reductase, subunit A"/>
    <property type="match status" value="1"/>
</dbReference>
<dbReference type="InterPro" id="IPR024072">
    <property type="entry name" value="DHFR-like_dom_sf"/>
</dbReference>
<dbReference type="SUPFAM" id="SSF53597">
    <property type="entry name" value="Dihydrofolate reductase-like"/>
    <property type="match status" value="1"/>
</dbReference>
<evidence type="ECO:0000313" key="3">
    <source>
        <dbReference type="Proteomes" id="UP000192366"/>
    </source>
</evidence>
<dbReference type="GO" id="GO:0009231">
    <property type="term" value="P:riboflavin biosynthetic process"/>
    <property type="evidence" value="ECO:0007669"/>
    <property type="project" value="InterPro"/>
</dbReference>
<evidence type="ECO:0000313" key="2">
    <source>
        <dbReference type="EMBL" id="ORA04083.1"/>
    </source>
</evidence>